<accession>A0A9P6LSC9</accession>
<evidence type="ECO:0000313" key="4">
    <source>
        <dbReference type="Proteomes" id="UP000749646"/>
    </source>
</evidence>
<dbReference type="AlphaFoldDB" id="A0A9P6LSC9"/>
<proteinExistence type="predicted"/>
<keyword evidence="4" id="KW-1185">Reference proteome</keyword>
<keyword evidence="2" id="KW-0732">Signal</keyword>
<name>A0A9P6LSC9_9FUNG</name>
<dbReference type="OrthoDB" id="10372272at2759"/>
<evidence type="ECO:0000256" key="1">
    <source>
        <dbReference type="SAM" id="MobiDB-lite"/>
    </source>
</evidence>
<sequence>MQLKALILLSAMVIAAASAQSDEKTILQSAGDEPIPPSSHPAPVVRKKSTDGSIISITTLGEGDFKYNVYVNCSDGFRYAVASFQGLSRISIKCPNGSTPQDGGAYSI</sequence>
<organism evidence="3 4">
    <name type="scientific">Modicella reniformis</name>
    <dbReference type="NCBI Taxonomy" id="1440133"/>
    <lineage>
        <taxon>Eukaryota</taxon>
        <taxon>Fungi</taxon>
        <taxon>Fungi incertae sedis</taxon>
        <taxon>Mucoromycota</taxon>
        <taxon>Mortierellomycotina</taxon>
        <taxon>Mortierellomycetes</taxon>
        <taxon>Mortierellales</taxon>
        <taxon>Mortierellaceae</taxon>
        <taxon>Modicella</taxon>
    </lineage>
</organism>
<dbReference type="EMBL" id="JAAAHW010009703">
    <property type="protein sequence ID" value="KAF9937251.1"/>
    <property type="molecule type" value="Genomic_DNA"/>
</dbReference>
<gene>
    <name evidence="3" type="ORF">BGZ65_001638</name>
</gene>
<evidence type="ECO:0000313" key="3">
    <source>
        <dbReference type="EMBL" id="KAF9937251.1"/>
    </source>
</evidence>
<reference evidence="3" key="1">
    <citation type="journal article" date="2020" name="Fungal Divers.">
        <title>Resolving the Mortierellaceae phylogeny through synthesis of multi-gene phylogenetics and phylogenomics.</title>
        <authorList>
            <person name="Vandepol N."/>
            <person name="Liber J."/>
            <person name="Desiro A."/>
            <person name="Na H."/>
            <person name="Kennedy M."/>
            <person name="Barry K."/>
            <person name="Grigoriev I.V."/>
            <person name="Miller A.N."/>
            <person name="O'Donnell K."/>
            <person name="Stajich J.E."/>
            <person name="Bonito G."/>
        </authorList>
    </citation>
    <scope>NUCLEOTIDE SEQUENCE</scope>
    <source>
        <strain evidence="3">MES-2147</strain>
    </source>
</reference>
<comment type="caution">
    <text evidence="3">The sequence shown here is derived from an EMBL/GenBank/DDBJ whole genome shotgun (WGS) entry which is preliminary data.</text>
</comment>
<protein>
    <submittedName>
        <fullName evidence="3">Uncharacterized protein</fullName>
    </submittedName>
</protein>
<dbReference type="Proteomes" id="UP000749646">
    <property type="component" value="Unassembled WGS sequence"/>
</dbReference>
<feature type="signal peptide" evidence="2">
    <location>
        <begin position="1"/>
        <end position="19"/>
    </location>
</feature>
<feature type="chain" id="PRO_5040403027" evidence="2">
    <location>
        <begin position="20"/>
        <end position="108"/>
    </location>
</feature>
<evidence type="ECO:0000256" key="2">
    <source>
        <dbReference type="SAM" id="SignalP"/>
    </source>
</evidence>
<feature type="region of interest" description="Disordered" evidence="1">
    <location>
        <begin position="25"/>
        <end position="46"/>
    </location>
</feature>